<organism evidence="2 3">
    <name type="scientific">Paenibacillus mucilaginosus (strain KNP414)</name>
    <dbReference type="NCBI Taxonomy" id="1036673"/>
    <lineage>
        <taxon>Bacteria</taxon>
        <taxon>Bacillati</taxon>
        <taxon>Bacillota</taxon>
        <taxon>Bacilli</taxon>
        <taxon>Bacillales</taxon>
        <taxon>Paenibacillaceae</taxon>
        <taxon>Paenibacillus</taxon>
    </lineage>
</organism>
<feature type="compositionally biased region" description="Pro residues" evidence="1">
    <location>
        <begin position="100"/>
        <end position="109"/>
    </location>
</feature>
<accession>F8F5Y7</accession>
<evidence type="ECO:0000256" key="1">
    <source>
        <dbReference type="SAM" id="MobiDB-lite"/>
    </source>
</evidence>
<evidence type="ECO:0000313" key="2">
    <source>
        <dbReference type="EMBL" id="AEI41875.1"/>
    </source>
</evidence>
<dbReference type="EMBL" id="CP002869">
    <property type="protein sequence ID" value="AEI41875.1"/>
    <property type="molecule type" value="Genomic_DNA"/>
</dbReference>
<dbReference type="KEGG" id="pms:KNP414_03317"/>
<feature type="compositionally biased region" description="Low complexity" evidence="1">
    <location>
        <begin position="64"/>
        <end position="81"/>
    </location>
</feature>
<dbReference type="Proteomes" id="UP000006620">
    <property type="component" value="Chromosome"/>
</dbReference>
<gene>
    <name evidence="2" type="ordered locus">KNP414_03317</name>
</gene>
<reference evidence="3" key="1">
    <citation type="submission" date="2011-06" db="EMBL/GenBank/DDBJ databases">
        <title>Complete genome sequence of Paenibacillus mucilaginosus KNP414.</title>
        <authorList>
            <person name="Wang J."/>
            <person name="Hu S."/>
            <person name="Hu X."/>
            <person name="Zhang B."/>
            <person name="Dong D."/>
            <person name="Zhang S."/>
            <person name="Zhao K."/>
            <person name="Wu D."/>
        </authorList>
    </citation>
    <scope>NUCLEOTIDE SEQUENCE [LARGE SCALE GENOMIC DNA]</scope>
    <source>
        <strain evidence="3">KNP414</strain>
    </source>
</reference>
<name>F8F5Y7_PAEMK</name>
<evidence type="ECO:0000313" key="3">
    <source>
        <dbReference type="Proteomes" id="UP000006620"/>
    </source>
</evidence>
<proteinExistence type="predicted"/>
<dbReference type="AlphaFoldDB" id="F8F5Y7"/>
<feature type="region of interest" description="Disordered" evidence="1">
    <location>
        <begin position="58"/>
        <end position="115"/>
    </location>
</feature>
<dbReference type="HOGENOM" id="CLU_1073012_0_0_9"/>
<reference evidence="2 3" key="2">
    <citation type="journal article" date="2013" name="Genome Announc.">
        <title>Genome Sequence of Growth-Improving Paenibacillus mucilaginosus Strain KNP414.</title>
        <authorList>
            <person name="Lu J.J."/>
            <person name="Wang J.F."/>
            <person name="Hu X.F."/>
        </authorList>
    </citation>
    <scope>NUCLEOTIDE SEQUENCE [LARGE SCALE GENOMIC DNA]</scope>
    <source>
        <strain evidence="2 3">KNP414</strain>
    </source>
</reference>
<sequence>MIRVNEKRYCKRKIEAALFLLRRADRLYREGKIAGSRERLIQAMERVGEALLSHNRLKRAGRTSSLPASPAPASYSNEPSSLKTDAQEVPATTAVSPVTPDTPPLPPCPSIQEGTTITSYTDTYTDTYNASYTSSYENNIYEVQTEVNSDVSAESQPPAPASPRSPADDQPSGQIRVDVSLPGPDAPLTAEFLLTADGNVEVVNQGNLRSLRRIVTFELQKVPVESSEAAAGNAPEAATVTFTLPAQAVERKPQTQITR</sequence>
<protein>
    <submittedName>
        <fullName evidence="2">Uncharacterized protein</fullName>
    </submittedName>
</protein>
<feature type="region of interest" description="Disordered" evidence="1">
    <location>
        <begin position="148"/>
        <end position="183"/>
    </location>
</feature>